<dbReference type="AlphaFoldDB" id="F2TVQ6"/>
<gene>
    <name evidence="13" type="ORF">PTSG_00173</name>
</gene>
<dbReference type="InterPro" id="IPR051960">
    <property type="entry name" value="eIF2B_gamma"/>
</dbReference>
<feature type="domain" description="Nucleotidyl transferase" evidence="11">
    <location>
        <begin position="7"/>
        <end position="144"/>
    </location>
</feature>
<dbReference type="Proteomes" id="UP000007799">
    <property type="component" value="Unassembled WGS sequence"/>
</dbReference>
<comment type="subcellular location">
    <subcellularLocation>
        <location evidence="1">Cytoplasm</location>
        <location evidence="1">Cytosol</location>
    </subcellularLocation>
</comment>
<dbReference type="STRING" id="946362.F2TVQ6"/>
<accession>F2TVQ6</accession>
<evidence type="ECO:0000256" key="3">
    <source>
        <dbReference type="ARBA" id="ARBA00022490"/>
    </source>
</evidence>
<evidence type="ECO:0000313" key="13">
    <source>
        <dbReference type="EMBL" id="EGD72152.1"/>
    </source>
</evidence>
<evidence type="ECO:0000256" key="7">
    <source>
        <dbReference type="ARBA" id="ARBA00044229"/>
    </source>
</evidence>
<comment type="similarity">
    <text evidence="2">Belongs to the eIF-2B gamma/epsilon subunits family.</text>
</comment>
<dbReference type="RefSeq" id="XP_004998724.1">
    <property type="nucleotide sequence ID" value="XM_004998667.1"/>
</dbReference>
<proteinExistence type="inferred from homology"/>
<dbReference type="FunCoup" id="F2TVQ6">
    <property type="interactions" value="1560"/>
</dbReference>
<evidence type="ECO:0000256" key="5">
    <source>
        <dbReference type="ARBA" id="ARBA00022917"/>
    </source>
</evidence>
<dbReference type="Pfam" id="PF00483">
    <property type="entry name" value="NTP_transferase"/>
    <property type="match status" value="1"/>
</dbReference>
<dbReference type="PANTHER" id="PTHR45989">
    <property type="entry name" value="TRANSLATION INITIATION FACTOR EIF-2B SUBUNIT GAMMA"/>
    <property type="match status" value="1"/>
</dbReference>
<dbReference type="GO" id="GO:0005085">
    <property type="term" value="F:guanyl-nucleotide exchange factor activity"/>
    <property type="evidence" value="ECO:0007669"/>
    <property type="project" value="TreeGrafter"/>
</dbReference>
<keyword evidence="5" id="KW-0648">Protein biosynthesis</keyword>
<dbReference type="GO" id="GO:0002183">
    <property type="term" value="P:cytoplasmic translational initiation"/>
    <property type="evidence" value="ECO:0007669"/>
    <property type="project" value="TreeGrafter"/>
</dbReference>
<dbReference type="EMBL" id="GL832955">
    <property type="protein sequence ID" value="EGD72152.1"/>
    <property type="molecule type" value="Genomic_DNA"/>
</dbReference>
<evidence type="ECO:0000256" key="1">
    <source>
        <dbReference type="ARBA" id="ARBA00004514"/>
    </source>
</evidence>
<dbReference type="SUPFAM" id="SSF53448">
    <property type="entry name" value="Nucleotide-diphospho-sugar transferases"/>
    <property type="match status" value="1"/>
</dbReference>
<evidence type="ECO:0000256" key="8">
    <source>
        <dbReference type="ARBA" id="ARBA00045373"/>
    </source>
</evidence>
<dbReference type="PANTHER" id="PTHR45989:SF1">
    <property type="entry name" value="TRANSLATION INITIATION FACTOR EIF-2B SUBUNIT GAMMA"/>
    <property type="match status" value="1"/>
</dbReference>
<dbReference type="OrthoDB" id="10250549at2759"/>
<dbReference type="GeneID" id="16067597"/>
<dbReference type="InterPro" id="IPR005835">
    <property type="entry name" value="NTP_transferase_dom"/>
</dbReference>
<name>F2TVQ6_SALR5</name>
<dbReference type="OMA" id="NCVINPK"/>
<keyword evidence="3" id="KW-0963">Cytoplasm</keyword>
<feature type="domain" description="EIF2B subunit epsilon/gamma LbH" evidence="12">
    <location>
        <begin position="389"/>
        <end position="480"/>
    </location>
</feature>
<reference evidence="13" key="1">
    <citation type="submission" date="2009-08" db="EMBL/GenBank/DDBJ databases">
        <title>Annotation of Salpingoeca rosetta.</title>
        <authorList>
            <consortium name="The Broad Institute Genome Sequencing Platform"/>
            <person name="Russ C."/>
            <person name="Cuomo C."/>
            <person name="Burger G."/>
            <person name="Gray M.W."/>
            <person name="Holland P.W.H."/>
            <person name="King N."/>
            <person name="Lang F.B.F."/>
            <person name="Roger A.J."/>
            <person name="Ruiz-Trillo I."/>
            <person name="Young S.K."/>
            <person name="Zeng Q."/>
            <person name="Gargeya S."/>
            <person name="Alvarado L."/>
            <person name="Berlin A."/>
            <person name="Chapman S.B."/>
            <person name="Chen Z."/>
            <person name="Freedman E."/>
            <person name="Gellesch M."/>
            <person name="Goldberg J."/>
            <person name="Griggs A."/>
            <person name="Gujja S."/>
            <person name="Heilman E."/>
            <person name="Heiman D."/>
            <person name="Howarth C."/>
            <person name="Mehta T."/>
            <person name="Neiman D."/>
            <person name="Pearson M."/>
            <person name="Roberts A."/>
            <person name="Saif S."/>
            <person name="Shea T."/>
            <person name="Shenoy N."/>
            <person name="Sisk P."/>
            <person name="Stolte C."/>
            <person name="Sykes S."/>
            <person name="White J."/>
            <person name="Yandava C."/>
            <person name="Haas B."/>
            <person name="Nusbaum C."/>
            <person name="Birren B."/>
        </authorList>
    </citation>
    <scope>NUCLEOTIDE SEQUENCE [LARGE SCALE GENOMIC DNA]</scope>
    <source>
        <strain evidence="13">ATCC 50818</strain>
    </source>
</reference>
<evidence type="ECO:0000259" key="11">
    <source>
        <dbReference type="Pfam" id="PF00483"/>
    </source>
</evidence>
<evidence type="ECO:0000256" key="6">
    <source>
        <dbReference type="ARBA" id="ARBA00044196"/>
    </source>
</evidence>
<keyword evidence="14" id="KW-1185">Reference proteome</keyword>
<keyword evidence="4" id="KW-0396">Initiation factor</keyword>
<comment type="function">
    <text evidence="8">Acts as a component of the translation initiation factor 2B (eIF2B) complex, which catalyzes the exchange of GDP for GTP on the eukaryotic initiation factor 2 (eIF2) complex gamma subunit. Its guanine nucleotide exchange factor activity is repressed when bound to eIF2 complex phosphorylated on the alpha subunit, thereby limiting the amount of methionyl-initiator methionine tRNA available to the ribosome and consequently global translation is repressed.</text>
</comment>
<dbReference type="GO" id="GO:0003743">
    <property type="term" value="F:translation initiation factor activity"/>
    <property type="evidence" value="ECO:0007669"/>
    <property type="project" value="UniProtKB-KW"/>
</dbReference>
<dbReference type="InterPro" id="IPR029044">
    <property type="entry name" value="Nucleotide-diphossugar_trans"/>
</dbReference>
<sequence length="496" mass="54163">MTSSFQPVVLAAGLGQGLQPLTKTYCKATLPIANVPMISYVLHLLNREGFPDAIIICRESHEDRIKATLTASSEKKGPTKTSIVPYTIETIPDDSTMGTADALRLFASKIQKDVLLLPCDLICNVPFSRLLDVHRLRDASLTMLLARPSRDITAKKKTQHRATYQLDRDIIGLADDRVFIMTSETSAIEKTALQVSQHAGTQAGTITIRRDLEDPHVYILKKWVVDMIADRDLLSSIKDDLVPYLVSKQFAPPRKHSKDIYNYIPASETARYAGIVPSVKLDDRIRCHALVLENVHGLNRPSPTANFCCTRVRTLEQYMEINHGMHNFLQDLLDVPEEQVQELQADLRTALVTPNKQQQQHGDDDDDDDASGDGSKQAATGAEGTTPRGITVAKVAKVSKDVFVGVGSRAEPGATMHSCVIGDDCTIGEGTAIRGCVIMNNVSIGRNCLLTNVCVCDNARIESNSRLSNCNVAPGHVVKPGTIRQGTVTGSAPSFI</sequence>
<evidence type="ECO:0000259" key="12">
    <source>
        <dbReference type="Pfam" id="PF25084"/>
    </source>
</evidence>
<comment type="subunit">
    <text evidence="9">Component of the translation initiation factor 2B (eIF2B) complex which is a heterodecamer of two sets of five different subunits: alpha, beta, gamma, delta and epsilon. Subunits alpha, beta and delta comprise a regulatory subcomplex and subunits epsilon and gamma comprise a catalytic subcomplex. Within the complex, the hexameric regulatory complex resides at the center, with the two heterodimeric catalytic subcomplexes bound on opposite sides.</text>
</comment>
<evidence type="ECO:0000256" key="4">
    <source>
        <dbReference type="ARBA" id="ARBA00022540"/>
    </source>
</evidence>
<dbReference type="GO" id="GO:0005851">
    <property type="term" value="C:eukaryotic translation initiation factor 2B complex"/>
    <property type="evidence" value="ECO:0007669"/>
    <property type="project" value="TreeGrafter"/>
</dbReference>
<organism evidence="14">
    <name type="scientific">Salpingoeca rosetta (strain ATCC 50818 / BSB-021)</name>
    <dbReference type="NCBI Taxonomy" id="946362"/>
    <lineage>
        <taxon>Eukaryota</taxon>
        <taxon>Choanoflagellata</taxon>
        <taxon>Craspedida</taxon>
        <taxon>Salpingoecidae</taxon>
        <taxon>Salpingoeca</taxon>
    </lineage>
</organism>
<dbReference type="Gene3D" id="3.90.550.10">
    <property type="entry name" value="Spore Coat Polysaccharide Biosynthesis Protein SpsA, Chain A"/>
    <property type="match status" value="1"/>
</dbReference>
<evidence type="ECO:0000313" key="14">
    <source>
        <dbReference type="Proteomes" id="UP000007799"/>
    </source>
</evidence>
<dbReference type="KEGG" id="sre:PTSG_00173"/>
<evidence type="ECO:0000256" key="9">
    <source>
        <dbReference type="ARBA" id="ARBA00046432"/>
    </source>
</evidence>
<dbReference type="eggNOG" id="KOG1462">
    <property type="taxonomic scope" value="Eukaryota"/>
</dbReference>
<dbReference type="InParanoid" id="F2TVQ6"/>
<evidence type="ECO:0000256" key="2">
    <source>
        <dbReference type="ARBA" id="ARBA00007878"/>
    </source>
</evidence>
<feature type="region of interest" description="Disordered" evidence="10">
    <location>
        <begin position="353"/>
        <end position="387"/>
    </location>
</feature>
<protein>
    <recommendedName>
        <fullName evidence="6">Translation initiation factor eIF2B subunit gamma</fullName>
    </recommendedName>
    <alternativeName>
        <fullName evidence="7">eIF2B GDP-GTP exchange factor subunit gamma</fullName>
    </alternativeName>
</protein>
<dbReference type="GO" id="GO:0005829">
    <property type="term" value="C:cytosol"/>
    <property type="evidence" value="ECO:0007669"/>
    <property type="project" value="UniProtKB-SubCell"/>
</dbReference>
<dbReference type="Pfam" id="PF25084">
    <property type="entry name" value="LbH_EIF2B"/>
    <property type="match status" value="1"/>
</dbReference>
<evidence type="ECO:0000256" key="10">
    <source>
        <dbReference type="SAM" id="MobiDB-lite"/>
    </source>
</evidence>
<dbReference type="Gene3D" id="2.160.10.10">
    <property type="entry name" value="Hexapeptide repeat proteins"/>
    <property type="match status" value="1"/>
</dbReference>
<dbReference type="InterPro" id="IPR056764">
    <property type="entry name" value="LbH_EIF2B3/5"/>
</dbReference>